<evidence type="ECO:0000256" key="2">
    <source>
        <dbReference type="ARBA" id="ARBA00023235"/>
    </source>
</evidence>
<gene>
    <name evidence="3 4" type="primary">rpiA</name>
    <name evidence="4" type="ORF">ISN26_01775</name>
</gene>
<comment type="pathway">
    <text evidence="3">Carbohydrate degradation; pentose phosphate pathway; D-ribose 5-phosphate from D-ribulose 5-phosphate (non-oxidative stage): step 1/1.</text>
</comment>
<feature type="binding site" evidence="3">
    <location>
        <begin position="82"/>
        <end position="85"/>
    </location>
    <ligand>
        <name>substrate</name>
    </ligand>
</feature>
<dbReference type="GO" id="GO:0006014">
    <property type="term" value="P:D-ribose metabolic process"/>
    <property type="evidence" value="ECO:0007669"/>
    <property type="project" value="TreeGrafter"/>
</dbReference>
<sequence length="221" mass="22803">MGIDAAAQKQLAARAALAFVKEGMTLGIGTGSTVDAFIEVLAEAPRAARHVASSERSAARLAERGFDCVGLNDTDGLDLYVDGADEYTERFTLLKGGGGAHVREKVLAAAARSFVVIADASKKVDVLGAFPVAVEVLPLARSAVARKLAALGARPDLRTGFTTDEGNLILDCAGFAITDAAELERDICALPGVVDCGICALRPADVILAAGPDGEVIKLVR</sequence>
<name>A0A930UBE2_9GAMM</name>
<dbReference type="CDD" id="cd01398">
    <property type="entry name" value="RPI_A"/>
    <property type="match status" value="1"/>
</dbReference>
<dbReference type="Gene3D" id="3.30.70.260">
    <property type="match status" value="1"/>
</dbReference>
<proteinExistence type="inferred from homology"/>
<feature type="binding site" evidence="3">
    <location>
        <begin position="30"/>
        <end position="33"/>
    </location>
    <ligand>
        <name>substrate</name>
    </ligand>
</feature>
<feature type="binding site" evidence="3">
    <location>
        <position position="122"/>
    </location>
    <ligand>
        <name>substrate</name>
    </ligand>
</feature>
<dbReference type="GO" id="GO:0005829">
    <property type="term" value="C:cytosol"/>
    <property type="evidence" value="ECO:0007669"/>
    <property type="project" value="TreeGrafter"/>
</dbReference>
<dbReference type="Pfam" id="PF06026">
    <property type="entry name" value="Rib_5-P_isom_A"/>
    <property type="match status" value="1"/>
</dbReference>
<dbReference type="HAMAP" id="MF_00170">
    <property type="entry name" value="Rib_5P_isom_A"/>
    <property type="match status" value="1"/>
</dbReference>
<comment type="subunit">
    <text evidence="3">Homodimer.</text>
</comment>
<keyword evidence="5" id="KW-1185">Reference proteome</keyword>
<dbReference type="InterPro" id="IPR020672">
    <property type="entry name" value="Ribose5P_isomerase_typA_subgr"/>
</dbReference>
<dbReference type="Proteomes" id="UP000604381">
    <property type="component" value="Unassembled WGS sequence"/>
</dbReference>
<reference evidence="4" key="1">
    <citation type="submission" date="2020-10" db="EMBL/GenBank/DDBJ databases">
        <title>An improved Amphimedon queenslandica hologenome assembly reveals how three proteobacterial symbionts can extend the metabolic phenotypic of their marine sponge host.</title>
        <authorList>
            <person name="Degnan B."/>
            <person name="Degnan S."/>
            <person name="Xiang X."/>
        </authorList>
    </citation>
    <scope>NUCLEOTIDE SEQUENCE</scope>
    <source>
        <strain evidence="4">AqS2</strain>
    </source>
</reference>
<evidence type="ECO:0000313" key="5">
    <source>
        <dbReference type="Proteomes" id="UP000604381"/>
    </source>
</evidence>
<organism evidence="4 5">
    <name type="scientific">Candidatus Amphirhobacter heronislandensis</name>
    <dbReference type="NCBI Taxonomy" id="1732024"/>
    <lineage>
        <taxon>Bacteria</taxon>
        <taxon>Pseudomonadati</taxon>
        <taxon>Pseudomonadota</taxon>
        <taxon>Gammaproteobacteria</taxon>
        <taxon>Candidatus Tethybacterales</taxon>
        <taxon>Candidatus Tethybacteraceae</taxon>
        <taxon>Candidatus Amphirhobacter</taxon>
    </lineage>
</organism>
<comment type="catalytic activity">
    <reaction evidence="1 3">
        <text>aldehydo-D-ribose 5-phosphate = D-ribulose 5-phosphate</text>
        <dbReference type="Rhea" id="RHEA:14657"/>
        <dbReference type="ChEBI" id="CHEBI:58121"/>
        <dbReference type="ChEBI" id="CHEBI:58273"/>
        <dbReference type="EC" id="5.3.1.6"/>
    </reaction>
</comment>
<evidence type="ECO:0000256" key="3">
    <source>
        <dbReference type="HAMAP-Rule" id="MF_00170"/>
    </source>
</evidence>
<dbReference type="NCBIfam" id="TIGR00021">
    <property type="entry name" value="rpiA"/>
    <property type="match status" value="1"/>
</dbReference>
<evidence type="ECO:0000256" key="1">
    <source>
        <dbReference type="ARBA" id="ARBA00001713"/>
    </source>
</evidence>
<comment type="caution">
    <text evidence="4">The sequence shown here is derived from an EMBL/GenBank/DDBJ whole genome shotgun (WGS) entry which is preliminary data.</text>
</comment>
<dbReference type="PANTHER" id="PTHR11934:SF0">
    <property type="entry name" value="RIBOSE-5-PHOSPHATE ISOMERASE"/>
    <property type="match status" value="1"/>
</dbReference>
<evidence type="ECO:0000313" key="4">
    <source>
        <dbReference type="EMBL" id="MBF2734810.1"/>
    </source>
</evidence>
<protein>
    <recommendedName>
        <fullName evidence="3">Ribose-5-phosphate isomerase A</fullName>
        <ecNumber evidence="3">5.3.1.6</ecNumber>
    </recommendedName>
    <alternativeName>
        <fullName evidence="3">Phosphoriboisomerase A</fullName>
        <shortName evidence="3">PRI</shortName>
    </alternativeName>
</protein>
<dbReference type="GO" id="GO:0009052">
    <property type="term" value="P:pentose-phosphate shunt, non-oxidative branch"/>
    <property type="evidence" value="ECO:0007669"/>
    <property type="project" value="UniProtKB-UniRule"/>
</dbReference>
<accession>A0A930UBE2</accession>
<comment type="similarity">
    <text evidence="3">Belongs to the ribose 5-phosphate isomerase family.</text>
</comment>
<dbReference type="EMBL" id="JADHEI010000028">
    <property type="protein sequence ID" value="MBF2734810.1"/>
    <property type="molecule type" value="Genomic_DNA"/>
</dbReference>
<dbReference type="SUPFAM" id="SSF100950">
    <property type="entry name" value="NagB/RpiA/CoA transferase-like"/>
    <property type="match status" value="1"/>
</dbReference>
<keyword evidence="2 3" id="KW-0413">Isomerase</keyword>
<comment type="function">
    <text evidence="3">Catalyzes the reversible conversion of ribose-5-phosphate to ribulose 5-phosphate.</text>
</comment>
<dbReference type="PANTHER" id="PTHR11934">
    <property type="entry name" value="RIBOSE-5-PHOSPHATE ISOMERASE"/>
    <property type="match status" value="1"/>
</dbReference>
<dbReference type="GO" id="GO:0004751">
    <property type="term" value="F:ribose-5-phosphate isomerase activity"/>
    <property type="evidence" value="ECO:0007669"/>
    <property type="project" value="UniProtKB-UniRule"/>
</dbReference>
<dbReference type="FunFam" id="3.40.50.1360:FF:000001">
    <property type="entry name" value="Ribose-5-phosphate isomerase A"/>
    <property type="match status" value="1"/>
</dbReference>
<dbReference type="AlphaFoldDB" id="A0A930UBE2"/>
<feature type="active site" description="Proton acceptor" evidence="3">
    <location>
        <position position="104"/>
    </location>
</feature>
<dbReference type="InterPro" id="IPR037171">
    <property type="entry name" value="NagB/RpiA_transferase-like"/>
</dbReference>
<dbReference type="InterPro" id="IPR004788">
    <property type="entry name" value="Ribose5P_isomerase_type_A"/>
</dbReference>
<dbReference type="SUPFAM" id="SSF75445">
    <property type="entry name" value="D-ribose-5-phosphate isomerase (RpiA), lid domain"/>
    <property type="match status" value="1"/>
</dbReference>
<dbReference type="EC" id="5.3.1.6" evidence="3"/>
<dbReference type="Gene3D" id="3.40.50.1360">
    <property type="match status" value="1"/>
</dbReference>
<feature type="binding site" evidence="3">
    <location>
        <begin position="95"/>
        <end position="98"/>
    </location>
    <ligand>
        <name>substrate</name>
    </ligand>
</feature>
<dbReference type="NCBIfam" id="NF001924">
    <property type="entry name" value="PRK00702.1"/>
    <property type="match status" value="1"/>
</dbReference>